<name>A0A2M4D050_ANODA</name>
<dbReference type="EMBL" id="GGFL01006772">
    <property type="protein sequence ID" value="MBW70950.1"/>
    <property type="molecule type" value="Transcribed_RNA"/>
</dbReference>
<evidence type="ECO:0000313" key="2">
    <source>
        <dbReference type="EMBL" id="MBW70950.1"/>
    </source>
</evidence>
<organism evidence="2">
    <name type="scientific">Anopheles darlingi</name>
    <name type="common">Mosquito</name>
    <dbReference type="NCBI Taxonomy" id="43151"/>
    <lineage>
        <taxon>Eukaryota</taxon>
        <taxon>Metazoa</taxon>
        <taxon>Ecdysozoa</taxon>
        <taxon>Arthropoda</taxon>
        <taxon>Hexapoda</taxon>
        <taxon>Insecta</taxon>
        <taxon>Pterygota</taxon>
        <taxon>Neoptera</taxon>
        <taxon>Endopterygota</taxon>
        <taxon>Diptera</taxon>
        <taxon>Nematocera</taxon>
        <taxon>Culicoidea</taxon>
        <taxon>Culicidae</taxon>
        <taxon>Anophelinae</taxon>
        <taxon>Anopheles</taxon>
    </lineage>
</organism>
<proteinExistence type="predicted"/>
<dbReference type="AlphaFoldDB" id="A0A2M4D050"/>
<feature type="signal peptide" evidence="1">
    <location>
        <begin position="1"/>
        <end position="25"/>
    </location>
</feature>
<accession>A0A2M4D050</accession>
<keyword evidence="1" id="KW-0732">Signal</keyword>
<protein>
    <submittedName>
        <fullName evidence="2">Putative secreted protein</fullName>
    </submittedName>
</protein>
<feature type="chain" id="PRO_5014617336" evidence="1">
    <location>
        <begin position="26"/>
        <end position="134"/>
    </location>
</feature>
<sequence length="134" mass="15538">MLLRLLLMMLLLLLLLGINLHRVRGRNDAILSQNSTHCAWRDARVGHLVALLLGRHHQAERLVLLGIGFARFGRWRQTERIDRGRRTGRSTATEGLVHRVVERGGRYRVHGLRSLRRLVQRCRGRRTYVSGHVE</sequence>
<evidence type="ECO:0000256" key="1">
    <source>
        <dbReference type="SAM" id="SignalP"/>
    </source>
</evidence>
<reference evidence="2" key="1">
    <citation type="submission" date="2018-01" db="EMBL/GenBank/DDBJ databases">
        <title>An insight into the sialome of Amazonian anophelines.</title>
        <authorList>
            <person name="Ribeiro J.M."/>
            <person name="Scarpassa V."/>
            <person name="Calvo E."/>
        </authorList>
    </citation>
    <scope>NUCLEOTIDE SEQUENCE</scope>
</reference>